<feature type="domain" description="Rhodanese" evidence="2">
    <location>
        <begin position="266"/>
        <end position="356"/>
    </location>
</feature>
<gene>
    <name evidence="3" type="ORF">A3860_01000</name>
</gene>
<dbReference type="GO" id="GO:0016787">
    <property type="term" value="F:hydrolase activity"/>
    <property type="evidence" value="ECO:0007669"/>
    <property type="project" value="UniProtKB-KW"/>
</dbReference>
<accession>A0A1V9G916</accession>
<dbReference type="PANTHER" id="PTHR43084">
    <property type="entry name" value="PERSULFIDE DIOXYGENASE ETHE1"/>
    <property type="match status" value="1"/>
</dbReference>
<protein>
    <submittedName>
        <fullName evidence="3">MBL fold metallo-hydrolase</fullName>
    </submittedName>
</protein>
<dbReference type="Gene3D" id="3.40.250.10">
    <property type="entry name" value="Rhodanese-like domain"/>
    <property type="match status" value="2"/>
</dbReference>
<dbReference type="InterPro" id="IPR001763">
    <property type="entry name" value="Rhodanese-like_dom"/>
</dbReference>
<keyword evidence="3" id="KW-0378">Hydrolase</keyword>
<dbReference type="AlphaFoldDB" id="A0A1V9G916"/>
<dbReference type="PROSITE" id="PS50206">
    <property type="entry name" value="RHODANESE_3"/>
    <property type="match status" value="2"/>
</dbReference>
<evidence type="ECO:0000313" key="3">
    <source>
        <dbReference type="EMBL" id="OQP66968.1"/>
    </source>
</evidence>
<dbReference type="SMART" id="SM00849">
    <property type="entry name" value="Lactamase_B"/>
    <property type="match status" value="1"/>
</dbReference>
<dbReference type="GO" id="GO:0050313">
    <property type="term" value="F:sulfur dioxygenase activity"/>
    <property type="evidence" value="ECO:0007669"/>
    <property type="project" value="InterPro"/>
</dbReference>
<dbReference type="SUPFAM" id="SSF56281">
    <property type="entry name" value="Metallo-hydrolase/oxidoreductase"/>
    <property type="match status" value="1"/>
</dbReference>
<comment type="caution">
    <text evidence="3">The sequence shown here is derived from an EMBL/GenBank/DDBJ whole genome shotgun (WGS) entry which is preliminary data.</text>
</comment>
<dbReference type="Proteomes" id="UP000192796">
    <property type="component" value="Unassembled WGS sequence"/>
</dbReference>
<dbReference type="GO" id="GO:0046872">
    <property type="term" value="F:metal ion binding"/>
    <property type="evidence" value="ECO:0007669"/>
    <property type="project" value="UniProtKB-KW"/>
</dbReference>
<dbReference type="OrthoDB" id="9784009at2"/>
<proteinExistence type="predicted"/>
<evidence type="ECO:0000259" key="2">
    <source>
        <dbReference type="PROSITE" id="PS50206"/>
    </source>
</evidence>
<dbReference type="FunFam" id="3.60.15.10:FF:000030">
    <property type="entry name" value="Metallo-beta-lactamase family protein"/>
    <property type="match status" value="1"/>
</dbReference>
<dbReference type="CDD" id="cd07724">
    <property type="entry name" value="POD-like_MBL-fold"/>
    <property type="match status" value="1"/>
</dbReference>
<dbReference type="InterPro" id="IPR044528">
    <property type="entry name" value="POD-like_MBL-fold"/>
</dbReference>
<dbReference type="InterPro" id="IPR036866">
    <property type="entry name" value="RibonucZ/Hydroxyglut_hydro"/>
</dbReference>
<dbReference type="Gene3D" id="3.60.15.10">
    <property type="entry name" value="Ribonuclease Z/Hydroxyacylglutathione hydrolase-like"/>
    <property type="match status" value="1"/>
</dbReference>
<feature type="domain" description="Rhodanese" evidence="2">
    <location>
        <begin position="371"/>
        <end position="461"/>
    </location>
</feature>
<dbReference type="InterPro" id="IPR036873">
    <property type="entry name" value="Rhodanese-like_dom_sf"/>
</dbReference>
<keyword evidence="1" id="KW-0479">Metal-binding</keyword>
<sequence>MFIKQLYTGCLSEAAYYIESDGVAAIIDPLRDIDSYVQLARERKAEIKYIFETHFHADFVSGHLDLQKATGAPIVYGPNTETSFPIHLAKDGETFQLGKAAIEVLHTPGHTIESTCYLLRGENGEPHAVFTGDTLFVGEVGRPDLSSGNLDKEELASLLYDSLNQKLASLPDAVIVYPAHGPGSNCGKNLGPATSSTIGEEKANNYALQPQEREAFIKAVTADLPAAPSYFPINARINKEGYDSLEKILETALIPLTPADFKKWMEQEDTIILDTRSAGDFTAAFVPGSISIGLEGRFAEWAGSLLPFNKPIILVTENGQERESVVRLARVGFSQIHGYLAGGIQAWRQAGSAIDLIIDVEVDELAMDLPYDDHLVAVDVRREAEFADGHVRGAVNIPLNELTDPGSMANIDELQNLYLYCGSGYRSVIAASLMKRQGIHNLRNVLGGFNAIRLQQGIEIVKDSSVLN</sequence>
<dbReference type="RefSeq" id="WP_081144668.1">
    <property type="nucleotide sequence ID" value="NZ_LVYD01000001.1"/>
</dbReference>
<dbReference type="GO" id="GO:0070813">
    <property type="term" value="P:hydrogen sulfide metabolic process"/>
    <property type="evidence" value="ECO:0007669"/>
    <property type="project" value="TreeGrafter"/>
</dbReference>
<dbReference type="SUPFAM" id="SSF52821">
    <property type="entry name" value="Rhodanese/Cell cycle control phosphatase"/>
    <property type="match status" value="2"/>
</dbReference>
<dbReference type="Pfam" id="PF00753">
    <property type="entry name" value="Lactamase_B"/>
    <property type="match status" value="1"/>
</dbReference>
<evidence type="ECO:0000256" key="1">
    <source>
        <dbReference type="ARBA" id="ARBA00022723"/>
    </source>
</evidence>
<name>A0A1V9G916_9BACT</name>
<dbReference type="PANTHER" id="PTHR43084:SF1">
    <property type="entry name" value="PERSULFIDE DIOXYGENASE ETHE1, MITOCHONDRIAL"/>
    <property type="match status" value="1"/>
</dbReference>
<dbReference type="InterPro" id="IPR001279">
    <property type="entry name" value="Metallo-B-lactamas"/>
</dbReference>
<dbReference type="CDD" id="cd00158">
    <property type="entry name" value="RHOD"/>
    <property type="match status" value="2"/>
</dbReference>
<dbReference type="STRING" id="1703345.A3860_01000"/>
<dbReference type="GO" id="GO:0006749">
    <property type="term" value="P:glutathione metabolic process"/>
    <property type="evidence" value="ECO:0007669"/>
    <property type="project" value="InterPro"/>
</dbReference>
<dbReference type="Pfam" id="PF00581">
    <property type="entry name" value="Rhodanese"/>
    <property type="match status" value="2"/>
</dbReference>
<dbReference type="EMBL" id="LVYD01000001">
    <property type="protein sequence ID" value="OQP66968.1"/>
    <property type="molecule type" value="Genomic_DNA"/>
</dbReference>
<dbReference type="SMART" id="SM00450">
    <property type="entry name" value="RHOD"/>
    <property type="match status" value="2"/>
</dbReference>
<organism evidence="3 4">
    <name type="scientific">Niastella vici</name>
    <dbReference type="NCBI Taxonomy" id="1703345"/>
    <lineage>
        <taxon>Bacteria</taxon>
        <taxon>Pseudomonadati</taxon>
        <taxon>Bacteroidota</taxon>
        <taxon>Chitinophagia</taxon>
        <taxon>Chitinophagales</taxon>
        <taxon>Chitinophagaceae</taxon>
        <taxon>Niastella</taxon>
    </lineage>
</organism>
<keyword evidence="4" id="KW-1185">Reference proteome</keyword>
<evidence type="ECO:0000313" key="4">
    <source>
        <dbReference type="Proteomes" id="UP000192796"/>
    </source>
</evidence>
<reference evidence="3 4" key="1">
    <citation type="submission" date="2016-03" db="EMBL/GenBank/DDBJ databases">
        <title>Niastella vici sp. nov., isolated from farmland soil.</title>
        <authorList>
            <person name="Chen L."/>
            <person name="Wang D."/>
            <person name="Yang S."/>
            <person name="Wang G."/>
        </authorList>
    </citation>
    <scope>NUCLEOTIDE SEQUENCE [LARGE SCALE GENOMIC DNA]</scope>
    <source>
        <strain evidence="3 4">DJ57</strain>
    </source>
</reference>
<dbReference type="InterPro" id="IPR051682">
    <property type="entry name" value="Mito_Persulfide_Diox"/>
</dbReference>